<proteinExistence type="predicted"/>
<gene>
    <name evidence="1" type="ORF">NUW54_g9593</name>
</gene>
<reference evidence="1" key="1">
    <citation type="submission" date="2022-08" db="EMBL/GenBank/DDBJ databases">
        <title>Genome Sequence of Pycnoporus sanguineus.</title>
        <authorList>
            <person name="Buettner E."/>
        </authorList>
    </citation>
    <scope>NUCLEOTIDE SEQUENCE</scope>
    <source>
        <strain evidence="1">CG-C14</strain>
    </source>
</reference>
<comment type="caution">
    <text evidence="1">The sequence shown here is derived from an EMBL/GenBank/DDBJ whole genome shotgun (WGS) entry which is preliminary data.</text>
</comment>
<sequence length="399" mass="44834">MAYNPRLGKRVDAEKLSPETHADLVIWFIFNIGGDQVLLTLLVATFLCSREVTRHPTMINICCAWMLTGIIASLLLYAHQQTGPEPDKALCIAQAVMISPVPAMTSMAGLMLIYYTWSAFRFKHSLKPASLNNRRTTTTALLCAPYATYICFLAGALHVALQAPSTVNRSHRFFYCSIDFEAFNIPMAFFTTAVCSIAIGLEVHLAIMLSRDWKAKRHAGLVTGVNLQLTVRIGIFMAYVFCGSIIELVSCIVKTRSIIPDMFAASAGIALFIVFATQPDVLRAWSRLLRRFIPRQSRMASALAQPVRRSPTPQPSFDLDLLQRSDREYDEKARLAALHAYFNARVHLMGIEVEVIKRPEDAFVVGRDPRRVRAVLGRDSRKAAYTEAWWTRSFDPRIE</sequence>
<evidence type="ECO:0000313" key="1">
    <source>
        <dbReference type="EMBL" id="KAJ2986876.1"/>
    </source>
</evidence>
<keyword evidence="2" id="KW-1185">Reference proteome</keyword>
<accession>A0ACC1P7Q9</accession>
<dbReference type="Proteomes" id="UP001144978">
    <property type="component" value="Unassembled WGS sequence"/>
</dbReference>
<organism evidence="1 2">
    <name type="scientific">Trametes sanguinea</name>
    <dbReference type="NCBI Taxonomy" id="158606"/>
    <lineage>
        <taxon>Eukaryota</taxon>
        <taxon>Fungi</taxon>
        <taxon>Dikarya</taxon>
        <taxon>Basidiomycota</taxon>
        <taxon>Agaricomycotina</taxon>
        <taxon>Agaricomycetes</taxon>
        <taxon>Polyporales</taxon>
        <taxon>Polyporaceae</taxon>
        <taxon>Trametes</taxon>
    </lineage>
</organism>
<name>A0ACC1P7Q9_9APHY</name>
<protein>
    <submittedName>
        <fullName evidence="1">Uncharacterized protein</fullName>
    </submittedName>
</protein>
<dbReference type="EMBL" id="JANSHE010003253">
    <property type="protein sequence ID" value="KAJ2986876.1"/>
    <property type="molecule type" value="Genomic_DNA"/>
</dbReference>
<evidence type="ECO:0000313" key="2">
    <source>
        <dbReference type="Proteomes" id="UP001144978"/>
    </source>
</evidence>